<organism evidence="2 3">
    <name type="scientific">Iris pallida</name>
    <name type="common">Sweet iris</name>
    <dbReference type="NCBI Taxonomy" id="29817"/>
    <lineage>
        <taxon>Eukaryota</taxon>
        <taxon>Viridiplantae</taxon>
        <taxon>Streptophyta</taxon>
        <taxon>Embryophyta</taxon>
        <taxon>Tracheophyta</taxon>
        <taxon>Spermatophyta</taxon>
        <taxon>Magnoliopsida</taxon>
        <taxon>Liliopsida</taxon>
        <taxon>Asparagales</taxon>
        <taxon>Iridaceae</taxon>
        <taxon>Iridoideae</taxon>
        <taxon>Irideae</taxon>
        <taxon>Iris</taxon>
    </lineage>
</organism>
<evidence type="ECO:0000313" key="3">
    <source>
        <dbReference type="Proteomes" id="UP001140949"/>
    </source>
</evidence>
<reference evidence="2" key="2">
    <citation type="submission" date="2023-04" db="EMBL/GenBank/DDBJ databases">
        <authorList>
            <person name="Bruccoleri R.E."/>
            <person name="Oakeley E.J."/>
            <person name="Faust A.-M."/>
            <person name="Dessus-Babus S."/>
            <person name="Altorfer M."/>
            <person name="Burckhardt D."/>
            <person name="Oertli M."/>
            <person name="Naumann U."/>
            <person name="Petersen F."/>
            <person name="Wong J."/>
        </authorList>
    </citation>
    <scope>NUCLEOTIDE SEQUENCE</scope>
    <source>
        <strain evidence="2">GSM-AAB239-AS_SAM_17_03QT</strain>
        <tissue evidence="2">Leaf</tissue>
    </source>
</reference>
<dbReference type="Proteomes" id="UP001140949">
    <property type="component" value="Unassembled WGS sequence"/>
</dbReference>
<feature type="compositionally biased region" description="Basic and acidic residues" evidence="1">
    <location>
        <begin position="7"/>
        <end position="16"/>
    </location>
</feature>
<name>A0AAX6G1L2_IRIPA</name>
<reference evidence="2" key="1">
    <citation type="journal article" date="2023" name="GigaByte">
        <title>Genome assembly of the bearded iris, Iris pallida Lam.</title>
        <authorList>
            <person name="Bruccoleri R.E."/>
            <person name="Oakeley E.J."/>
            <person name="Faust A.M.E."/>
            <person name="Altorfer M."/>
            <person name="Dessus-Babus S."/>
            <person name="Burckhardt D."/>
            <person name="Oertli M."/>
            <person name="Naumann U."/>
            <person name="Petersen F."/>
            <person name="Wong J."/>
        </authorList>
    </citation>
    <scope>NUCLEOTIDE SEQUENCE</scope>
    <source>
        <strain evidence="2">GSM-AAB239-AS_SAM_17_03QT</strain>
    </source>
</reference>
<protein>
    <submittedName>
        <fullName evidence="2">Uncharacterized protein</fullName>
    </submittedName>
</protein>
<keyword evidence="3" id="KW-1185">Reference proteome</keyword>
<dbReference type="EMBL" id="JANAVB010024000">
    <property type="protein sequence ID" value="KAJ6822616.1"/>
    <property type="molecule type" value="Genomic_DNA"/>
</dbReference>
<evidence type="ECO:0000256" key="1">
    <source>
        <dbReference type="SAM" id="MobiDB-lite"/>
    </source>
</evidence>
<feature type="region of interest" description="Disordered" evidence="1">
    <location>
        <begin position="1"/>
        <end position="51"/>
    </location>
</feature>
<evidence type="ECO:0000313" key="2">
    <source>
        <dbReference type="EMBL" id="KAJ6822616.1"/>
    </source>
</evidence>
<gene>
    <name evidence="2" type="ORF">M6B38_386955</name>
</gene>
<sequence>MALGGPKDIDGKDAVDRGGGSVDPDEGVASGGPMARQRRYSRSGQKPTDLADLKVVARNSSEARWINLGDDGCDLAVRWFKIDR</sequence>
<accession>A0AAX6G1L2</accession>
<proteinExistence type="predicted"/>
<comment type="caution">
    <text evidence="2">The sequence shown here is derived from an EMBL/GenBank/DDBJ whole genome shotgun (WGS) entry which is preliminary data.</text>
</comment>
<dbReference type="AlphaFoldDB" id="A0AAX6G1L2"/>